<sequence>MAAKDPCKKHACEIQKCLQANNYLESRCEAVFQEMRRLEDAPSPGGPSSLTCRLRSYRAIPQFILLHGRAAPTAQASSSSRRPRKPEDDKPACRKSRAPSTFVVKTMLLL</sequence>
<evidence type="ECO:0000256" key="2">
    <source>
        <dbReference type="ARBA" id="ARBA00009858"/>
    </source>
</evidence>
<dbReference type="EMBL" id="JAOTOJ010000013">
    <property type="protein sequence ID" value="KAK9393502.1"/>
    <property type="molecule type" value="Genomic_DNA"/>
</dbReference>
<keyword evidence="4" id="KW-1015">Disulfide bond</keyword>
<dbReference type="GO" id="GO:0005758">
    <property type="term" value="C:mitochondrial intermembrane space"/>
    <property type="evidence" value="ECO:0007669"/>
    <property type="project" value="TreeGrafter"/>
</dbReference>
<reference evidence="6 7" key="1">
    <citation type="journal article" date="2024" name="Proc. Natl. Acad. Sci. U.S.A.">
        <title>The genetic regulatory architecture and epigenomic basis for age-related changes in rattlesnake venom.</title>
        <authorList>
            <person name="Hogan M.P."/>
            <person name="Holding M.L."/>
            <person name="Nystrom G.S."/>
            <person name="Colston T.J."/>
            <person name="Bartlett D.A."/>
            <person name="Mason A.J."/>
            <person name="Ellsworth S.A."/>
            <person name="Rautsaw R.M."/>
            <person name="Lawrence K.C."/>
            <person name="Strickland J.L."/>
            <person name="He B."/>
            <person name="Fraser P."/>
            <person name="Margres M.J."/>
            <person name="Gilbert D.M."/>
            <person name="Gibbs H.L."/>
            <person name="Parkinson C.L."/>
            <person name="Rokyta D.R."/>
        </authorList>
    </citation>
    <scope>NUCLEOTIDE SEQUENCE [LARGE SCALE GENOMIC DNA]</scope>
    <source>
        <strain evidence="6">DRR0105</strain>
    </source>
</reference>
<comment type="subcellular location">
    <subcellularLocation>
        <location evidence="1">Mitochondrion</location>
    </subcellularLocation>
</comment>
<keyword evidence="3" id="KW-0496">Mitochondrion</keyword>
<evidence type="ECO:0000313" key="7">
    <source>
        <dbReference type="Proteomes" id="UP001474421"/>
    </source>
</evidence>
<dbReference type="PANTHER" id="PTHR15590:SF0">
    <property type="entry name" value="CX9C MOTIF-CONTAINING PROTEIN 4"/>
    <property type="match status" value="1"/>
</dbReference>
<dbReference type="PANTHER" id="PTHR15590">
    <property type="entry name" value="CX9C MOTIF-CONTAINING PROTEIN 4"/>
    <property type="match status" value="1"/>
</dbReference>
<dbReference type="InterPro" id="IPR027179">
    <property type="entry name" value="CMC4"/>
</dbReference>
<dbReference type="InterPro" id="IPR009069">
    <property type="entry name" value="Cys_alpha_HP_mot_SF"/>
</dbReference>
<evidence type="ECO:0000256" key="1">
    <source>
        <dbReference type="ARBA" id="ARBA00004173"/>
    </source>
</evidence>
<evidence type="ECO:0000313" key="6">
    <source>
        <dbReference type="EMBL" id="KAK9393502.1"/>
    </source>
</evidence>
<organism evidence="6 7">
    <name type="scientific">Crotalus adamanteus</name>
    <name type="common">Eastern diamondback rattlesnake</name>
    <dbReference type="NCBI Taxonomy" id="8729"/>
    <lineage>
        <taxon>Eukaryota</taxon>
        <taxon>Metazoa</taxon>
        <taxon>Chordata</taxon>
        <taxon>Craniata</taxon>
        <taxon>Vertebrata</taxon>
        <taxon>Euteleostomi</taxon>
        <taxon>Lepidosauria</taxon>
        <taxon>Squamata</taxon>
        <taxon>Bifurcata</taxon>
        <taxon>Unidentata</taxon>
        <taxon>Episquamata</taxon>
        <taxon>Toxicofera</taxon>
        <taxon>Serpentes</taxon>
        <taxon>Colubroidea</taxon>
        <taxon>Viperidae</taxon>
        <taxon>Crotalinae</taxon>
        <taxon>Crotalus</taxon>
    </lineage>
</organism>
<dbReference type="Pfam" id="PF08991">
    <property type="entry name" value="CMC4"/>
    <property type="match status" value="1"/>
</dbReference>
<accession>A0AAW1AUS3</accession>
<evidence type="ECO:0000256" key="5">
    <source>
        <dbReference type="SAM" id="MobiDB-lite"/>
    </source>
</evidence>
<keyword evidence="7" id="KW-1185">Reference proteome</keyword>
<evidence type="ECO:0000256" key="3">
    <source>
        <dbReference type="ARBA" id="ARBA00023128"/>
    </source>
</evidence>
<proteinExistence type="inferred from homology"/>
<dbReference type="SUPFAM" id="SSF47072">
    <property type="entry name" value="Cysteine alpha-hairpin motif"/>
    <property type="match status" value="1"/>
</dbReference>
<dbReference type="AlphaFoldDB" id="A0AAW1AUS3"/>
<dbReference type="Proteomes" id="UP001474421">
    <property type="component" value="Unassembled WGS sequence"/>
</dbReference>
<dbReference type="Gene3D" id="1.10.287.1130">
    <property type="entry name" value="CytochromE C oxidase copper chaperone"/>
    <property type="match status" value="1"/>
</dbReference>
<name>A0AAW1AUS3_CROAD</name>
<evidence type="ECO:0000256" key="4">
    <source>
        <dbReference type="ARBA" id="ARBA00023157"/>
    </source>
</evidence>
<feature type="region of interest" description="Disordered" evidence="5">
    <location>
        <begin position="68"/>
        <end position="99"/>
    </location>
</feature>
<comment type="caution">
    <text evidence="6">The sequence shown here is derived from an EMBL/GenBank/DDBJ whole genome shotgun (WGS) entry which is preliminary data.</text>
</comment>
<comment type="similarity">
    <text evidence="2">Belongs to the CMC4 family.</text>
</comment>
<protein>
    <submittedName>
        <fullName evidence="6">Cx9C motif-containing protein 4</fullName>
    </submittedName>
</protein>
<gene>
    <name evidence="6" type="ORF">NXF25_015954</name>
</gene>